<dbReference type="Proteomes" id="UP000663829">
    <property type="component" value="Unassembled WGS sequence"/>
</dbReference>
<dbReference type="AlphaFoldDB" id="A0A815CWD7"/>
<reference evidence="1" key="1">
    <citation type="submission" date="2021-02" db="EMBL/GenBank/DDBJ databases">
        <authorList>
            <person name="Nowell W R."/>
        </authorList>
    </citation>
    <scope>NUCLEOTIDE SEQUENCE</scope>
</reference>
<sequence length="412" mass="45469">MIIANSYSGKFLFTDAKIPNSDSSPSLHSAPAVLYVWAGQNTSVKNAADFVAVVDFDEKSGTYGHILKTVPLVSDTFAGIKQTGNEPHHSSISADGCYYITGGLLSFLTGHKEVFVWRIPKNPTAGPKFLYALDVPGACTDEFLPIDDANFIVSMMCNDRAISPGDIAFINARTRFTKSFLKNASRLHGFNPHGYGRLNNGSLFVGDYTEPLSLVGTDPSRIVFRNTVRHFLPDGRLERIFHVPFPTDPESSSGIGHGIGFMEVKTIPHDPLGRSYTCGTSVNKMYLIGPGMAKPLFVLDLSQVNGFRRRASAGIASMFPDGKRMLATFQMRFILLLNITQPEHPQIIRVFDFCSDKALDHVPIRVPDSHKTTTFARFCAQNNNLTGTHVLIHPKGENRFIVINYFLKFGMA</sequence>
<evidence type="ECO:0000313" key="3">
    <source>
        <dbReference type="Proteomes" id="UP000663829"/>
    </source>
</evidence>
<organism evidence="1 3">
    <name type="scientific">Didymodactylos carnosus</name>
    <dbReference type="NCBI Taxonomy" id="1234261"/>
    <lineage>
        <taxon>Eukaryota</taxon>
        <taxon>Metazoa</taxon>
        <taxon>Spiralia</taxon>
        <taxon>Gnathifera</taxon>
        <taxon>Rotifera</taxon>
        <taxon>Eurotatoria</taxon>
        <taxon>Bdelloidea</taxon>
        <taxon>Philodinida</taxon>
        <taxon>Philodinidae</taxon>
        <taxon>Didymodactylos</taxon>
    </lineage>
</organism>
<gene>
    <name evidence="1" type="ORF">GPM918_LOCUS27960</name>
    <name evidence="2" type="ORF">SRO942_LOCUS28392</name>
</gene>
<protein>
    <submittedName>
        <fullName evidence="1">Uncharacterized protein</fullName>
    </submittedName>
</protein>
<evidence type="ECO:0000313" key="2">
    <source>
        <dbReference type="EMBL" id="CAF4094208.1"/>
    </source>
</evidence>
<dbReference type="EMBL" id="CAJOBC010031989">
    <property type="protein sequence ID" value="CAF4094208.1"/>
    <property type="molecule type" value="Genomic_DNA"/>
</dbReference>
<name>A0A815CWD7_9BILA</name>
<dbReference type="Proteomes" id="UP000681722">
    <property type="component" value="Unassembled WGS sequence"/>
</dbReference>
<dbReference type="EMBL" id="CAJNOQ010011986">
    <property type="protein sequence ID" value="CAF1289491.1"/>
    <property type="molecule type" value="Genomic_DNA"/>
</dbReference>
<dbReference type="OrthoDB" id="10033702at2759"/>
<accession>A0A815CWD7</accession>
<keyword evidence="3" id="KW-1185">Reference proteome</keyword>
<evidence type="ECO:0000313" key="1">
    <source>
        <dbReference type="EMBL" id="CAF1289491.1"/>
    </source>
</evidence>
<comment type="caution">
    <text evidence="1">The sequence shown here is derived from an EMBL/GenBank/DDBJ whole genome shotgun (WGS) entry which is preliminary data.</text>
</comment>
<proteinExistence type="predicted"/>